<dbReference type="CDD" id="cd21631">
    <property type="entry name" value="RHH_CopG_NikR-like"/>
    <property type="match status" value="1"/>
</dbReference>
<sequence>MTKKITITLEENLIDELGLVALESGKKKAQVIREALQEYFDVQSISKTVQEYKMGTLKPLSHHDIRIELGL</sequence>
<dbReference type="RefSeq" id="WP_012856275.1">
    <property type="nucleotide sequence ID" value="NC_013512.1"/>
</dbReference>
<dbReference type="Gene3D" id="1.10.1220.10">
    <property type="entry name" value="Met repressor-like"/>
    <property type="match status" value="1"/>
</dbReference>
<evidence type="ECO:0000313" key="2">
    <source>
        <dbReference type="Proteomes" id="UP000002222"/>
    </source>
</evidence>
<dbReference type="EMBL" id="CP001816">
    <property type="protein sequence ID" value="ACZ11509.1"/>
    <property type="molecule type" value="Genomic_DNA"/>
</dbReference>
<gene>
    <name evidence="1" type="ordered locus">Sdel_0472</name>
</gene>
<organism evidence="1 2">
    <name type="scientific">Sulfurospirillum deleyianum (strain ATCC 51133 / DSM 6946 / 5175)</name>
    <dbReference type="NCBI Taxonomy" id="525898"/>
    <lineage>
        <taxon>Bacteria</taxon>
        <taxon>Pseudomonadati</taxon>
        <taxon>Campylobacterota</taxon>
        <taxon>Epsilonproteobacteria</taxon>
        <taxon>Campylobacterales</taxon>
        <taxon>Sulfurospirillaceae</taxon>
        <taxon>Sulfurospirillum</taxon>
    </lineage>
</organism>
<dbReference type="HOGENOM" id="CLU_2738530_0_0_7"/>
<reference evidence="2" key="1">
    <citation type="submission" date="2009-11" db="EMBL/GenBank/DDBJ databases">
        <title>The complete genome of Sulfurospirillum deleyianum DSM 6946.</title>
        <authorList>
            <consortium name="US DOE Joint Genome Institute (JGI-PGF)"/>
            <person name="Lucas S."/>
            <person name="Copeland A."/>
            <person name="Lapidus A."/>
            <person name="Glavina del Rio T."/>
            <person name="Dalin E."/>
            <person name="Tice H."/>
            <person name="Bruce D."/>
            <person name="Goodwin L."/>
            <person name="Pitluck S."/>
            <person name="Kyrpides N."/>
            <person name="Mavromatis K."/>
            <person name="Ivanova N."/>
            <person name="Ovchinnikova G."/>
            <person name="Munk A.C."/>
            <person name="Lu M."/>
            <person name="Brettin T."/>
            <person name="Detter J.C."/>
            <person name="Han C."/>
            <person name="Tapia R."/>
            <person name="Larimer F."/>
            <person name="Land M."/>
            <person name="Hauser L."/>
            <person name="Markowitz V."/>
            <person name="Cheng J.F."/>
            <person name="Hugenholtz P."/>
            <person name="Woyke T."/>
            <person name="Wu D."/>
            <person name="Aumann P."/>
            <person name="Schneider S."/>
            <person name="Lang E."/>
            <person name="Spring S."/>
            <person name="Klenk H.P."/>
            <person name="Eisen J.A."/>
        </authorList>
    </citation>
    <scope>NUCLEOTIDE SEQUENCE [LARGE SCALE GENOMIC DNA]</scope>
    <source>
        <strain evidence="2">ATCC 51133 / DSM 6946 / 5175</strain>
    </source>
</reference>
<keyword evidence="2" id="KW-1185">Reference proteome</keyword>
<dbReference type="GO" id="GO:0003677">
    <property type="term" value="F:DNA binding"/>
    <property type="evidence" value="ECO:0007669"/>
    <property type="project" value="UniProtKB-KW"/>
</dbReference>
<dbReference type="InterPro" id="IPR013321">
    <property type="entry name" value="Arc_rbn_hlx_hlx"/>
</dbReference>
<protein>
    <submittedName>
        <fullName evidence="1">CopG-like DNA-binding protein</fullName>
    </submittedName>
</protein>
<dbReference type="OrthoDB" id="5348439at2"/>
<evidence type="ECO:0000313" key="1">
    <source>
        <dbReference type="EMBL" id="ACZ11509.1"/>
    </source>
</evidence>
<dbReference type="Proteomes" id="UP000002222">
    <property type="component" value="Chromosome"/>
</dbReference>
<name>D1AZP2_SULD5</name>
<dbReference type="eggNOG" id="ENOG5032I2N">
    <property type="taxonomic scope" value="Bacteria"/>
</dbReference>
<proteinExistence type="predicted"/>
<dbReference type="KEGG" id="sdl:Sdel_0472"/>
<dbReference type="STRING" id="525898.Sdel_0472"/>
<reference evidence="1 2" key="2">
    <citation type="journal article" date="2010" name="Stand. Genomic Sci.">
        <title>Complete genome sequence of Sulfurospirillum deleyianum type strain (5175).</title>
        <authorList>
            <person name="Sikorski J."/>
            <person name="Lapidus A."/>
            <person name="Copeland A."/>
            <person name="Glavina Del Rio T."/>
            <person name="Nolan M."/>
            <person name="Lucas S."/>
            <person name="Chen F."/>
            <person name="Tice H."/>
            <person name="Cheng J.F."/>
            <person name="Saunders E."/>
            <person name="Bruce D."/>
            <person name="Goodwin L."/>
            <person name="Pitluck S."/>
            <person name="Ovchinnikova G."/>
            <person name="Pati A."/>
            <person name="Ivanova N."/>
            <person name="Mavromatis K."/>
            <person name="Chen A."/>
            <person name="Palaniappan K."/>
            <person name="Chain P."/>
            <person name="Land M."/>
            <person name="Hauser L."/>
            <person name="Chang Y.J."/>
            <person name="Jeffries C.D."/>
            <person name="Brettin T."/>
            <person name="Detter J.C."/>
            <person name="Han C."/>
            <person name="Rohde M."/>
            <person name="Lang E."/>
            <person name="Spring S."/>
            <person name="Goker M."/>
            <person name="Bristow J."/>
            <person name="Eisen J.A."/>
            <person name="Markowitz V."/>
            <person name="Hugenholtz P."/>
            <person name="Kyrpides N.C."/>
            <person name="Klenk H.P."/>
        </authorList>
    </citation>
    <scope>NUCLEOTIDE SEQUENCE [LARGE SCALE GENOMIC DNA]</scope>
    <source>
        <strain evidence="2">ATCC 51133 / DSM 6946 / 5175</strain>
    </source>
</reference>
<dbReference type="GO" id="GO:0006355">
    <property type="term" value="P:regulation of DNA-templated transcription"/>
    <property type="evidence" value="ECO:0007669"/>
    <property type="project" value="InterPro"/>
</dbReference>
<keyword evidence="1" id="KW-0238">DNA-binding</keyword>
<dbReference type="AlphaFoldDB" id="D1AZP2"/>
<accession>D1AZP2</accession>